<evidence type="ECO:0000313" key="2">
    <source>
        <dbReference type="EMBL" id="CAH2352268.1"/>
    </source>
</evidence>
<dbReference type="SUPFAM" id="SSF56601">
    <property type="entry name" value="beta-lactamase/transpeptidase-like"/>
    <property type="match status" value="1"/>
</dbReference>
<dbReference type="OrthoDB" id="428260at2759"/>
<dbReference type="AlphaFoldDB" id="A0A9P0VXA2"/>
<dbReference type="Pfam" id="PF00144">
    <property type="entry name" value="Beta-lactamase"/>
    <property type="match status" value="1"/>
</dbReference>
<name>A0A9P0VXA2_9ASCO</name>
<reference evidence="2" key="1">
    <citation type="submission" date="2022-03" db="EMBL/GenBank/DDBJ databases">
        <authorList>
            <person name="Legras J.-L."/>
            <person name="Devillers H."/>
            <person name="Grondin C."/>
        </authorList>
    </citation>
    <scope>NUCLEOTIDE SEQUENCE</scope>
    <source>
        <strain evidence="2">CLIB 1423</strain>
    </source>
</reference>
<dbReference type="PANTHER" id="PTHR43283:SF3">
    <property type="entry name" value="BETA-LACTAMASE FAMILY PROTEIN (AFU_ORTHOLOGUE AFUA_5G07500)"/>
    <property type="match status" value="1"/>
</dbReference>
<evidence type="ECO:0000313" key="3">
    <source>
        <dbReference type="Proteomes" id="UP000837801"/>
    </source>
</evidence>
<dbReference type="InterPro" id="IPR001466">
    <property type="entry name" value="Beta-lactam-related"/>
</dbReference>
<proteinExistence type="predicted"/>
<feature type="domain" description="Beta-lactamase-related" evidence="1">
    <location>
        <begin position="36"/>
        <end position="401"/>
    </location>
</feature>
<gene>
    <name evidence="2" type="ORF">CLIB1423_06S02586</name>
</gene>
<evidence type="ECO:0000259" key="1">
    <source>
        <dbReference type="Pfam" id="PF00144"/>
    </source>
</evidence>
<dbReference type="Proteomes" id="UP000837801">
    <property type="component" value="Unassembled WGS sequence"/>
</dbReference>
<sequence>MKYSESSKDRLAKSIDKILESNTTPQKDGDLSTPTVHGIIAGVTSSENTLYLNSKGKANVETGEEMSVDHIMCLYSCTKAFTATAILQLHEQGKLDIDGEAQKYLPKIGEIGLIEEGSVSEEDGSFTIPPKAPKNPITIKHLLLHISGFAYAFTSIDYFHLMTKKDPHLNAIKPVPEYFSQGKMPLVFEPGSKFLYGHSSDWLGLVVKEVTGLNLGEYLKKYVFEPLGMDSCTFHLNEKAKFLELHRRTRKAGIVIHNSYVVDKDPAVDMGGQGCFGTVGDYLKFIRVWLNEGVSPDTGAILLQSDTIKYARLNHLPEEFLIDFSTASSSLLPEDVLSDGYTLAGCAFSKTNLPTGRPNSSIYWSGLANLYFWMDFENKIGGFWGTQLFPYFDDACVESYLDFEKTVYRELLSKGSKF</sequence>
<dbReference type="InterPro" id="IPR050789">
    <property type="entry name" value="Diverse_Enzym_Activities"/>
</dbReference>
<dbReference type="Gene3D" id="3.40.710.10">
    <property type="entry name" value="DD-peptidase/beta-lactamase superfamily"/>
    <property type="match status" value="1"/>
</dbReference>
<dbReference type="EMBL" id="CAKXYY010000006">
    <property type="protein sequence ID" value="CAH2352268.1"/>
    <property type="molecule type" value="Genomic_DNA"/>
</dbReference>
<dbReference type="PANTHER" id="PTHR43283">
    <property type="entry name" value="BETA-LACTAMASE-RELATED"/>
    <property type="match status" value="1"/>
</dbReference>
<accession>A0A9P0VXA2</accession>
<comment type="caution">
    <text evidence="2">The sequence shown here is derived from an EMBL/GenBank/DDBJ whole genome shotgun (WGS) entry which is preliminary data.</text>
</comment>
<keyword evidence="3" id="KW-1185">Reference proteome</keyword>
<protein>
    <submittedName>
        <fullName evidence="2">Monacolin J acid methylbutanoyltransferase</fullName>
    </submittedName>
</protein>
<organism evidence="2 3">
    <name type="scientific">[Candida] railenensis</name>
    <dbReference type="NCBI Taxonomy" id="45579"/>
    <lineage>
        <taxon>Eukaryota</taxon>
        <taxon>Fungi</taxon>
        <taxon>Dikarya</taxon>
        <taxon>Ascomycota</taxon>
        <taxon>Saccharomycotina</taxon>
        <taxon>Pichiomycetes</taxon>
        <taxon>Debaryomycetaceae</taxon>
        <taxon>Kurtzmaniella</taxon>
    </lineage>
</organism>
<dbReference type="InterPro" id="IPR012338">
    <property type="entry name" value="Beta-lactam/transpept-like"/>
</dbReference>